<organism evidence="1 2">
    <name type="scientific">Klebsiella phage Matisse</name>
    <dbReference type="NCBI Taxonomy" id="1675607"/>
    <lineage>
        <taxon>Viruses</taxon>
        <taxon>Duplodnaviria</taxon>
        <taxon>Heunggongvirae</taxon>
        <taxon>Uroviricota</taxon>
        <taxon>Caudoviricetes</taxon>
        <taxon>Pantevenvirales</taxon>
        <taxon>Straboviridae</taxon>
        <taxon>Slopekvirus</taxon>
        <taxon>Slopekvirus matisse</taxon>
    </lineage>
</organism>
<dbReference type="EMBL" id="KT001918">
    <property type="protein sequence ID" value="AKU44482.1"/>
    <property type="molecule type" value="Genomic_DNA"/>
</dbReference>
<evidence type="ECO:0000313" key="2">
    <source>
        <dbReference type="Proteomes" id="UP000203408"/>
    </source>
</evidence>
<name>A0A0K1LPN4_9CAUD</name>
<evidence type="ECO:0000313" key="1">
    <source>
        <dbReference type="EMBL" id="AKU44482.1"/>
    </source>
</evidence>
<dbReference type="KEGG" id="vg:26613361"/>
<sequence>MNFTTAPFETGKWYFKKRQSRIHSYTCKKDHLYYPQVMQAMCDAEGNIHAVIVPSNNCKLSLVQRKIPKEFYVLYEEFTPTHLEESLFFKQGKRYKVSNRGIIDCLAEIDLGKYGHNTSLRRFLSYGSNRQEQQNVIYINKVDMHGNAIHILGNSCTSEVQSSFRTKIPGWMLMFLEEVGENKPVVAKDPVETMIQNHETLEETTRRELIQDEVVDLPKAEGILVSHEDLALLDAVKFLIEQSSVDYGSRARIQLSAEGYTYGVDSHEFLIKWAEKRRSELMKYSDELFNKINELKATIEKLPK</sequence>
<keyword evidence="2" id="KW-1185">Reference proteome</keyword>
<reference evidence="1 2" key="1">
    <citation type="journal article" date="2015" name="Genome Announc.">
        <title>Complete Genome Sequence of Carbapenemase-Producing Klebsiella pneumoniae Myophage Matisse.</title>
        <authorList>
            <person name="Provasek V.E."/>
            <person name="Lessor L.E."/>
            <person name="Cahill J.L."/>
            <person name="Rasche E.S."/>
            <person name="Kuty Everett G.F."/>
        </authorList>
    </citation>
    <scope>NUCLEOTIDE SEQUENCE [LARGE SCALE GENOMIC DNA]</scope>
</reference>
<proteinExistence type="predicted"/>
<gene>
    <name evidence="1" type="ORF">CPT_Matisse178</name>
</gene>
<dbReference type="GeneID" id="26613361"/>
<protein>
    <submittedName>
        <fullName evidence="1">Uncharacterized protein</fullName>
    </submittedName>
</protein>
<accession>A0A0K1LPN4</accession>
<dbReference type="Proteomes" id="UP000203408">
    <property type="component" value="Segment"/>
</dbReference>
<dbReference type="RefSeq" id="YP_009194422.1">
    <property type="nucleotide sequence ID" value="NC_028750.1"/>
</dbReference>